<evidence type="ECO:0000313" key="2">
    <source>
        <dbReference type="Proteomes" id="UP000593571"/>
    </source>
</evidence>
<accession>A0A7J8C296</accession>
<dbReference type="AlphaFoldDB" id="A0A7J8C296"/>
<keyword evidence="2" id="KW-1185">Reference proteome</keyword>
<gene>
    <name evidence="1" type="ORF">HJG63_009280</name>
</gene>
<dbReference type="Proteomes" id="UP000593571">
    <property type="component" value="Unassembled WGS sequence"/>
</dbReference>
<dbReference type="EMBL" id="JACASE010000015">
    <property type="protein sequence ID" value="KAF6404950.1"/>
    <property type="molecule type" value="Genomic_DNA"/>
</dbReference>
<name>A0A7J8C296_ROUAE</name>
<reference evidence="1 2" key="1">
    <citation type="journal article" date="2020" name="Nature">
        <title>Six reference-quality genomes reveal evolution of bat adaptations.</title>
        <authorList>
            <person name="Jebb D."/>
            <person name="Huang Z."/>
            <person name="Pippel M."/>
            <person name="Hughes G.M."/>
            <person name="Lavrichenko K."/>
            <person name="Devanna P."/>
            <person name="Winkler S."/>
            <person name="Jermiin L.S."/>
            <person name="Skirmuntt E.C."/>
            <person name="Katzourakis A."/>
            <person name="Burkitt-Gray L."/>
            <person name="Ray D.A."/>
            <person name="Sullivan K.A.M."/>
            <person name="Roscito J.G."/>
            <person name="Kirilenko B.M."/>
            <person name="Davalos L.M."/>
            <person name="Corthals A.P."/>
            <person name="Power M.L."/>
            <person name="Jones G."/>
            <person name="Ransome R.D."/>
            <person name="Dechmann D.K.N."/>
            <person name="Locatelli A.G."/>
            <person name="Puechmaille S.J."/>
            <person name="Fedrigo O."/>
            <person name="Jarvis E.D."/>
            <person name="Hiller M."/>
            <person name="Vernes S.C."/>
            <person name="Myers E.W."/>
            <person name="Teeling E.C."/>
        </authorList>
    </citation>
    <scope>NUCLEOTIDE SEQUENCE [LARGE SCALE GENOMIC DNA]</scope>
    <source>
        <strain evidence="1">MRouAeg1</strain>
        <tissue evidence="1">Muscle</tissue>
    </source>
</reference>
<proteinExistence type="predicted"/>
<protein>
    <submittedName>
        <fullName evidence="1">Uncharacterized protein</fullName>
    </submittedName>
</protein>
<sequence length="150" mass="15689">MFSGEGRGGRGKGCCLGCGERMALTEVCLVASSQSGPARVARQSGWGGVGLAQGASEVRWGPSMSRRGLRTFPKGLAFPWSGLRSRWGAWPWLLCRGTAARPGRPGGVSHECPVVSPRRRVAQSSMPAVVVFGAGRAVGLDVGCKRGRHG</sequence>
<evidence type="ECO:0000313" key="1">
    <source>
        <dbReference type="EMBL" id="KAF6404950.1"/>
    </source>
</evidence>
<organism evidence="1 2">
    <name type="scientific">Rousettus aegyptiacus</name>
    <name type="common">Egyptian fruit bat</name>
    <name type="synonym">Pteropus aegyptiacus</name>
    <dbReference type="NCBI Taxonomy" id="9407"/>
    <lineage>
        <taxon>Eukaryota</taxon>
        <taxon>Metazoa</taxon>
        <taxon>Chordata</taxon>
        <taxon>Craniata</taxon>
        <taxon>Vertebrata</taxon>
        <taxon>Euteleostomi</taxon>
        <taxon>Mammalia</taxon>
        <taxon>Eutheria</taxon>
        <taxon>Laurasiatheria</taxon>
        <taxon>Chiroptera</taxon>
        <taxon>Yinpterochiroptera</taxon>
        <taxon>Pteropodoidea</taxon>
        <taxon>Pteropodidae</taxon>
        <taxon>Rousettinae</taxon>
        <taxon>Rousettus</taxon>
    </lineage>
</organism>
<comment type="caution">
    <text evidence="1">The sequence shown here is derived from an EMBL/GenBank/DDBJ whole genome shotgun (WGS) entry which is preliminary data.</text>
</comment>